<dbReference type="HOGENOM" id="CLU_016047_1_1_12"/>
<evidence type="ECO:0000256" key="1">
    <source>
        <dbReference type="ARBA" id="ARBA00004651"/>
    </source>
</evidence>
<feature type="transmembrane region" description="Helical" evidence="8">
    <location>
        <begin position="74"/>
        <end position="96"/>
    </location>
</feature>
<comment type="subcellular location">
    <subcellularLocation>
        <location evidence="1 8">Cell membrane</location>
        <topology evidence="1 8">Multi-pass membrane protein</topology>
    </subcellularLocation>
</comment>
<evidence type="ECO:0000259" key="9">
    <source>
        <dbReference type="PROSITE" id="PS50928"/>
    </source>
</evidence>
<dbReference type="STRING" id="573413.Spirs_0838"/>
<evidence type="ECO:0000256" key="6">
    <source>
        <dbReference type="ARBA" id="ARBA00022989"/>
    </source>
</evidence>
<dbReference type="PANTHER" id="PTHR43744">
    <property type="entry name" value="ABC TRANSPORTER PERMEASE PROTEIN MG189-RELATED-RELATED"/>
    <property type="match status" value="1"/>
</dbReference>
<dbReference type="PANTHER" id="PTHR43744:SF8">
    <property type="entry name" value="SN-GLYCEROL-3-PHOSPHATE TRANSPORT SYSTEM PERMEASE PROTEIN UGPE"/>
    <property type="match status" value="1"/>
</dbReference>
<evidence type="ECO:0000256" key="5">
    <source>
        <dbReference type="ARBA" id="ARBA00022692"/>
    </source>
</evidence>
<sequence>MNKRKKDPVWVHLVLIAAVILVCFPIVFALIKSTQNTEQVLSPSMGIGTSFLHNFKRAFLDYKLWIYMKNSLVISFYVTIGKIILSFLAAFSLVYFKFRGKKIIFIFIIVTLMMPTEVLILGLFNLIANQPAASFLQWASWFFNPVKLLFHPIAYGFGWSNTNLAIIVPFLASATGVFLFIQHFNSVPRSLVDSSRIDGTGPIGFIFHILIPMSWNTIGALALIQFVYVWNQYLWPRVIVRYDANQVVQVGMNKIISIGDSVAWGEVMAGAIIAMIPPLIIFSLLYHAFMKGYALSSNK</sequence>
<reference evidence="10 11" key="1">
    <citation type="journal article" date="2010" name="Stand. Genomic Sci.">
        <title>Complete genome sequence of Spirochaeta smaragdinae type strain (SEBR 4228).</title>
        <authorList>
            <person name="Mavromatis K."/>
            <person name="Yasawong M."/>
            <person name="Chertkov O."/>
            <person name="Lapidus A."/>
            <person name="Lucas S."/>
            <person name="Nolan M."/>
            <person name="Del Rio T.G."/>
            <person name="Tice H."/>
            <person name="Cheng J.F."/>
            <person name="Pitluck S."/>
            <person name="Liolios K."/>
            <person name="Ivanova N."/>
            <person name="Tapia R."/>
            <person name="Han C."/>
            <person name="Bruce D."/>
            <person name="Goodwin L."/>
            <person name="Pati A."/>
            <person name="Chen A."/>
            <person name="Palaniappan K."/>
            <person name="Land M."/>
            <person name="Hauser L."/>
            <person name="Chang Y.J."/>
            <person name="Jeffries C.D."/>
            <person name="Detter J.C."/>
            <person name="Rohde M."/>
            <person name="Brambilla E."/>
            <person name="Spring S."/>
            <person name="Goker M."/>
            <person name="Sikorski J."/>
            <person name="Woyke T."/>
            <person name="Bristow J."/>
            <person name="Eisen J.A."/>
            <person name="Markowitz V."/>
            <person name="Hugenholtz P."/>
            <person name="Klenk H.P."/>
            <person name="Kyrpides N.C."/>
        </authorList>
    </citation>
    <scope>NUCLEOTIDE SEQUENCE [LARGE SCALE GENOMIC DNA]</scope>
    <source>
        <strain evidence="11">DSM 11293 / JCM 15392 / SEBR 4228</strain>
    </source>
</reference>
<dbReference type="eggNOG" id="COG0395">
    <property type="taxonomic scope" value="Bacteria"/>
</dbReference>
<dbReference type="EMBL" id="CP002116">
    <property type="protein sequence ID" value="ADK79973.1"/>
    <property type="molecule type" value="Genomic_DNA"/>
</dbReference>
<keyword evidence="4" id="KW-1003">Cell membrane</keyword>
<dbReference type="GO" id="GO:0005886">
    <property type="term" value="C:plasma membrane"/>
    <property type="evidence" value="ECO:0007669"/>
    <property type="project" value="UniProtKB-SubCell"/>
</dbReference>
<keyword evidence="6 8" id="KW-1133">Transmembrane helix</keyword>
<gene>
    <name evidence="10" type="ordered locus">Spirs_0838</name>
</gene>
<dbReference type="CDD" id="cd06261">
    <property type="entry name" value="TM_PBP2"/>
    <property type="match status" value="1"/>
</dbReference>
<evidence type="ECO:0000256" key="7">
    <source>
        <dbReference type="ARBA" id="ARBA00023136"/>
    </source>
</evidence>
<evidence type="ECO:0000313" key="10">
    <source>
        <dbReference type="EMBL" id="ADK79973.1"/>
    </source>
</evidence>
<feature type="domain" description="ABC transmembrane type-1" evidence="9">
    <location>
        <begin position="68"/>
        <end position="285"/>
    </location>
</feature>
<accession>E1RC93</accession>
<dbReference type="RefSeq" id="WP_013253437.1">
    <property type="nucleotide sequence ID" value="NC_014364.1"/>
</dbReference>
<comment type="similarity">
    <text evidence="8">Belongs to the binding-protein-dependent transport system permease family.</text>
</comment>
<dbReference type="InterPro" id="IPR035906">
    <property type="entry name" value="MetI-like_sf"/>
</dbReference>
<keyword evidence="5 8" id="KW-0812">Transmembrane</keyword>
<dbReference type="InterPro" id="IPR000515">
    <property type="entry name" value="MetI-like"/>
</dbReference>
<feature type="transmembrane region" description="Helical" evidence="8">
    <location>
        <begin position="164"/>
        <end position="184"/>
    </location>
</feature>
<dbReference type="GO" id="GO:0055085">
    <property type="term" value="P:transmembrane transport"/>
    <property type="evidence" value="ECO:0007669"/>
    <property type="project" value="InterPro"/>
</dbReference>
<dbReference type="Pfam" id="PF00528">
    <property type="entry name" value="BPD_transp_1"/>
    <property type="match status" value="1"/>
</dbReference>
<evidence type="ECO:0000256" key="8">
    <source>
        <dbReference type="RuleBase" id="RU363032"/>
    </source>
</evidence>
<keyword evidence="7 8" id="KW-0472">Membrane</keyword>
<feature type="transmembrane region" description="Helical" evidence="8">
    <location>
        <begin position="103"/>
        <end position="128"/>
    </location>
</feature>
<name>E1RC93_SEDSS</name>
<proteinExistence type="inferred from homology"/>
<evidence type="ECO:0000256" key="2">
    <source>
        <dbReference type="ARBA" id="ARBA00020515"/>
    </source>
</evidence>
<evidence type="ECO:0000256" key="4">
    <source>
        <dbReference type="ARBA" id="ARBA00022475"/>
    </source>
</evidence>
<dbReference type="SUPFAM" id="SSF161098">
    <property type="entry name" value="MetI-like"/>
    <property type="match status" value="1"/>
</dbReference>
<dbReference type="OrthoDB" id="9773467at2"/>
<keyword evidence="3 8" id="KW-0813">Transport</keyword>
<dbReference type="Gene3D" id="1.10.3720.10">
    <property type="entry name" value="MetI-like"/>
    <property type="match status" value="1"/>
</dbReference>
<protein>
    <recommendedName>
        <fullName evidence="2">sn-glycerol-3-phosphate transport system permease protein UgpE</fullName>
    </recommendedName>
</protein>
<organism evidence="10 11">
    <name type="scientific">Sediminispirochaeta smaragdinae (strain DSM 11293 / JCM 15392 / SEBR 4228)</name>
    <name type="common">Spirochaeta smaragdinae</name>
    <dbReference type="NCBI Taxonomy" id="573413"/>
    <lineage>
        <taxon>Bacteria</taxon>
        <taxon>Pseudomonadati</taxon>
        <taxon>Spirochaetota</taxon>
        <taxon>Spirochaetia</taxon>
        <taxon>Spirochaetales</taxon>
        <taxon>Spirochaetaceae</taxon>
        <taxon>Sediminispirochaeta</taxon>
    </lineage>
</organism>
<evidence type="ECO:0000313" key="11">
    <source>
        <dbReference type="Proteomes" id="UP000002318"/>
    </source>
</evidence>
<dbReference type="PROSITE" id="PS50928">
    <property type="entry name" value="ABC_TM1"/>
    <property type="match status" value="1"/>
</dbReference>
<feature type="transmembrane region" description="Helical" evidence="8">
    <location>
        <begin position="9"/>
        <end position="31"/>
    </location>
</feature>
<feature type="transmembrane region" description="Helical" evidence="8">
    <location>
        <begin position="267"/>
        <end position="289"/>
    </location>
</feature>
<dbReference type="KEGG" id="ssm:Spirs_0838"/>
<dbReference type="Proteomes" id="UP000002318">
    <property type="component" value="Chromosome"/>
</dbReference>
<feature type="transmembrane region" description="Helical" evidence="8">
    <location>
        <begin position="205"/>
        <end position="228"/>
    </location>
</feature>
<evidence type="ECO:0000256" key="3">
    <source>
        <dbReference type="ARBA" id="ARBA00022448"/>
    </source>
</evidence>
<keyword evidence="11" id="KW-1185">Reference proteome</keyword>
<dbReference type="AlphaFoldDB" id="E1RC93"/>